<dbReference type="PANTHER" id="PTHR40590">
    <property type="entry name" value="CYTOPLASMIC PROTEIN-RELATED"/>
    <property type="match status" value="1"/>
</dbReference>
<keyword evidence="1" id="KW-0732">Signal</keyword>
<evidence type="ECO:0000313" key="3">
    <source>
        <dbReference type="Proteomes" id="UP000532746"/>
    </source>
</evidence>
<feature type="chain" id="PRO_5030618151" description="TraB/GumN family protein" evidence="1">
    <location>
        <begin position="27"/>
        <end position="318"/>
    </location>
</feature>
<dbReference type="AlphaFoldDB" id="A0A7W9WAW7"/>
<gene>
    <name evidence="2" type="ORF">HNQ93_000600</name>
</gene>
<evidence type="ECO:0008006" key="4">
    <source>
        <dbReference type="Google" id="ProtNLM"/>
    </source>
</evidence>
<evidence type="ECO:0000256" key="1">
    <source>
        <dbReference type="SAM" id="SignalP"/>
    </source>
</evidence>
<dbReference type="CDD" id="cd14789">
    <property type="entry name" value="Tiki"/>
    <property type="match status" value="1"/>
</dbReference>
<dbReference type="EMBL" id="JACHGG010000001">
    <property type="protein sequence ID" value="MBB6057770.1"/>
    <property type="molecule type" value="Genomic_DNA"/>
</dbReference>
<protein>
    <recommendedName>
        <fullName evidence="4">TraB/GumN family protein</fullName>
    </recommendedName>
</protein>
<dbReference type="PANTHER" id="PTHR40590:SF1">
    <property type="entry name" value="CYTOPLASMIC PROTEIN"/>
    <property type="match status" value="1"/>
</dbReference>
<comment type="caution">
    <text evidence="2">The sequence shown here is derived from an EMBL/GenBank/DDBJ whole genome shotgun (WGS) entry which is preliminary data.</text>
</comment>
<name>A0A7W9WAW7_9BACT</name>
<reference evidence="2 3" key="1">
    <citation type="submission" date="2020-08" db="EMBL/GenBank/DDBJ databases">
        <title>Genomic Encyclopedia of Type Strains, Phase IV (KMG-IV): sequencing the most valuable type-strain genomes for metagenomic binning, comparative biology and taxonomic classification.</title>
        <authorList>
            <person name="Goeker M."/>
        </authorList>
    </citation>
    <scope>NUCLEOTIDE SEQUENCE [LARGE SCALE GENOMIC DNA]</scope>
    <source>
        <strain evidence="2 3">DSM 26718</strain>
    </source>
</reference>
<keyword evidence="3" id="KW-1185">Reference proteome</keyword>
<dbReference type="InterPro" id="IPR047111">
    <property type="entry name" value="YbaP-like"/>
</dbReference>
<feature type="signal peptide" evidence="1">
    <location>
        <begin position="1"/>
        <end position="26"/>
    </location>
</feature>
<organism evidence="2 3">
    <name type="scientific">Hymenobacter luteus</name>
    <dbReference type="NCBI Taxonomy" id="1411122"/>
    <lineage>
        <taxon>Bacteria</taxon>
        <taxon>Pseudomonadati</taxon>
        <taxon>Bacteroidota</taxon>
        <taxon>Cytophagia</taxon>
        <taxon>Cytophagales</taxon>
        <taxon>Hymenobacteraceae</taxon>
        <taxon>Hymenobacter</taxon>
    </lineage>
</organism>
<dbReference type="Pfam" id="PF01963">
    <property type="entry name" value="TraB_PrgY_gumN"/>
    <property type="match status" value="1"/>
</dbReference>
<sequence length="318" mass="35877">MLCRLLRARYQTLLGLALLLPGFAFGQNLPAALPDTTTYNPANTLLWRVSGPGVAGASYVFGTMHALCPDDAAMPTEMAAAFRETQQLVLELDMDAPDFNKQMRRAVQLPWPNSLRRVRKQRDYRVVRKFFKFRLHQPILPFILMKPAFVESYVYSTLLPCTPVSYEEQLVQLAQQQHKELLGLETIQQQMASLDSISYPRQMQALVKAIQEYDTYAPLMQQMVSVYQAQNVDALYRFVVDPARNPDQSEVADLAQRNQNWIPQMKILLQSKPTFFAVGAGHLGGRTGVLQLLRQQGYQLEPVLLSRAPAAPGPTPGR</sequence>
<proteinExistence type="predicted"/>
<dbReference type="InterPro" id="IPR002816">
    <property type="entry name" value="TraB/PrgY/GumN_fam"/>
</dbReference>
<accession>A0A7W9WAW7</accession>
<evidence type="ECO:0000313" key="2">
    <source>
        <dbReference type="EMBL" id="MBB6057770.1"/>
    </source>
</evidence>
<dbReference type="RefSeq" id="WP_183402026.1">
    <property type="nucleotide sequence ID" value="NZ_JACHGG010000001.1"/>
</dbReference>
<dbReference type="Proteomes" id="UP000532746">
    <property type="component" value="Unassembled WGS sequence"/>
</dbReference>